<evidence type="ECO:0000259" key="1">
    <source>
        <dbReference type="PROSITE" id="PS50097"/>
    </source>
</evidence>
<dbReference type="InterPro" id="IPR000210">
    <property type="entry name" value="BTB/POZ_dom"/>
</dbReference>
<dbReference type="SMART" id="SM00225">
    <property type="entry name" value="BTB"/>
    <property type="match status" value="1"/>
</dbReference>
<name>A0ABR2HFP7_9EUKA</name>
<dbReference type="Pfam" id="PF00651">
    <property type="entry name" value="BTB"/>
    <property type="match status" value="1"/>
</dbReference>
<sequence length="474" mass="54558">MTTIRSILQSRAYEFLTKKLFTDCILKDETQNEHPAHAIILARRSTFFREYFQNNNPVNGNYVIEIKCNGQTINDLLAFVYSQTINVNYKNIVSLIKASQECGVNDLKEKAFQFLNPRIPLLNDNVVLRIIKDFINNGLDKVLISQNQIMRRLTTLLINADTAQKKNQIYDSISPLILARLLRPDSFDNNAKIDKASLIDEFMVRYKQNFPERDASSLLTNEEKQEFESDFESQNLTKLFIHCRCDWLTDATTRRCITQIINQRRNAINNFSQAINNVQENTSQWYPFIWASKIATQIQDGPVNTTVNIVKSLNTFDGFLDAQKPISPLKYGFVKVEASKELNKHFNPENAIWLDNSKYYLSNEPANGELHYTLCLGDKSRFQVEQLEIESDLSRIKGKRRQFPDAVKIEGFQCNGEPVQSSHQKESFNDEGKCIVNLGFQSPISKLKISMVGEERNGGNLLRIKFIDLKGHFI</sequence>
<protein>
    <submittedName>
        <fullName evidence="2">Member 7</fullName>
    </submittedName>
</protein>
<gene>
    <name evidence="2" type="ORF">M9Y10_020272</name>
</gene>
<dbReference type="CDD" id="cd18186">
    <property type="entry name" value="BTB_POZ_ZBTB_KLHL-like"/>
    <property type="match status" value="1"/>
</dbReference>
<reference evidence="2 3" key="1">
    <citation type="submission" date="2024-04" db="EMBL/GenBank/DDBJ databases">
        <title>Tritrichomonas musculus Genome.</title>
        <authorList>
            <person name="Alves-Ferreira E."/>
            <person name="Grigg M."/>
            <person name="Lorenzi H."/>
            <person name="Galac M."/>
        </authorList>
    </citation>
    <scope>NUCLEOTIDE SEQUENCE [LARGE SCALE GENOMIC DNA]</scope>
    <source>
        <strain evidence="2 3">EAF2021</strain>
    </source>
</reference>
<dbReference type="InterPro" id="IPR011333">
    <property type="entry name" value="SKP1/BTB/POZ_sf"/>
</dbReference>
<comment type="caution">
    <text evidence="2">The sequence shown here is derived from an EMBL/GenBank/DDBJ whole genome shotgun (WGS) entry which is preliminary data.</text>
</comment>
<evidence type="ECO:0000313" key="3">
    <source>
        <dbReference type="Proteomes" id="UP001470230"/>
    </source>
</evidence>
<dbReference type="Proteomes" id="UP001470230">
    <property type="component" value="Unassembled WGS sequence"/>
</dbReference>
<organism evidence="2 3">
    <name type="scientific">Tritrichomonas musculus</name>
    <dbReference type="NCBI Taxonomy" id="1915356"/>
    <lineage>
        <taxon>Eukaryota</taxon>
        <taxon>Metamonada</taxon>
        <taxon>Parabasalia</taxon>
        <taxon>Tritrichomonadida</taxon>
        <taxon>Tritrichomonadidae</taxon>
        <taxon>Tritrichomonas</taxon>
    </lineage>
</organism>
<dbReference type="Gene3D" id="3.30.710.10">
    <property type="entry name" value="Potassium Channel Kv1.1, Chain A"/>
    <property type="match status" value="1"/>
</dbReference>
<keyword evidence="3" id="KW-1185">Reference proteome</keyword>
<accession>A0ABR2HFP7</accession>
<dbReference type="EMBL" id="JAPFFF010000029">
    <property type="protein sequence ID" value="KAK8846266.1"/>
    <property type="molecule type" value="Genomic_DNA"/>
</dbReference>
<dbReference type="SUPFAM" id="SSF54695">
    <property type="entry name" value="POZ domain"/>
    <property type="match status" value="1"/>
</dbReference>
<proteinExistence type="predicted"/>
<evidence type="ECO:0000313" key="2">
    <source>
        <dbReference type="EMBL" id="KAK8846266.1"/>
    </source>
</evidence>
<dbReference type="PROSITE" id="PS50097">
    <property type="entry name" value="BTB"/>
    <property type="match status" value="1"/>
</dbReference>
<feature type="domain" description="BTB" evidence="1">
    <location>
        <begin position="22"/>
        <end position="89"/>
    </location>
</feature>